<protein>
    <submittedName>
        <fullName evidence="1">Uncharacterized protein</fullName>
    </submittedName>
</protein>
<dbReference type="KEGG" id="nta:107771386"/>
<dbReference type="PANTHER" id="PTHR33067:SF32">
    <property type="entry name" value="ASPARTIC PEPTIDASE DDI1-TYPE DOMAIN-CONTAINING PROTEIN"/>
    <property type="match status" value="1"/>
</dbReference>
<gene>
    <name evidence="1" type="primary">LOC107771386</name>
</gene>
<accession>A0A1S3Y280</accession>
<dbReference type="InterPro" id="IPR021109">
    <property type="entry name" value="Peptidase_aspartic_dom_sf"/>
</dbReference>
<dbReference type="OrthoDB" id="778454at2759"/>
<organism evidence="1">
    <name type="scientific">Nicotiana tabacum</name>
    <name type="common">Common tobacco</name>
    <dbReference type="NCBI Taxonomy" id="4097"/>
    <lineage>
        <taxon>Eukaryota</taxon>
        <taxon>Viridiplantae</taxon>
        <taxon>Streptophyta</taxon>
        <taxon>Embryophyta</taxon>
        <taxon>Tracheophyta</taxon>
        <taxon>Spermatophyta</taxon>
        <taxon>Magnoliopsida</taxon>
        <taxon>eudicotyledons</taxon>
        <taxon>Gunneridae</taxon>
        <taxon>Pentapetalae</taxon>
        <taxon>asterids</taxon>
        <taxon>lamiids</taxon>
        <taxon>Solanales</taxon>
        <taxon>Solanaceae</taxon>
        <taxon>Nicotianoideae</taxon>
        <taxon>Nicotianeae</taxon>
        <taxon>Nicotiana</taxon>
    </lineage>
</organism>
<dbReference type="RefSeq" id="XP_016446225.1">
    <property type="nucleotide sequence ID" value="XM_016590739.1"/>
</dbReference>
<name>A0A1S3Y280_TOBAC</name>
<reference evidence="1" key="1">
    <citation type="submission" date="2025-08" db="UniProtKB">
        <authorList>
            <consortium name="RefSeq"/>
        </authorList>
    </citation>
    <scope>IDENTIFICATION</scope>
</reference>
<sequence>MLLSVFKQSGLGALRYTTVRLQLADRSYVYPEGVIEDVLLQIGKLIFPADFIILDYVTNELVPIILGQPLLAIGDAIIKVREGKMILRVDNEEAVFNIAEVHQVWCDCTCGVLTTGASSQKQPTKKWAEVAGARCGAGLAWGRAQVRGSNCIYEPEGVSKAPQIRS</sequence>
<dbReference type="PaxDb" id="4097-A0A1S3Y280"/>
<evidence type="ECO:0000313" key="1">
    <source>
        <dbReference type="RefSeq" id="XP_016446225.1"/>
    </source>
</evidence>
<proteinExistence type="predicted"/>
<dbReference type="PANTHER" id="PTHR33067">
    <property type="entry name" value="RNA-DIRECTED DNA POLYMERASE-RELATED"/>
    <property type="match status" value="1"/>
</dbReference>
<dbReference type="Gene3D" id="2.40.70.10">
    <property type="entry name" value="Acid Proteases"/>
    <property type="match status" value="1"/>
</dbReference>
<dbReference type="AlphaFoldDB" id="A0A1S3Y280"/>